<feature type="region of interest" description="Disordered" evidence="1">
    <location>
        <begin position="1"/>
        <end position="27"/>
    </location>
</feature>
<reference evidence="2 3" key="1">
    <citation type="journal article" date="2018" name="Front. Plant Sci.">
        <title>Red Clover (Trifolium pratense) and Zigzag Clover (T. medium) - A Picture of Genomic Similarities and Differences.</title>
        <authorList>
            <person name="Dluhosova J."/>
            <person name="Istvanek J."/>
            <person name="Nedelnik J."/>
            <person name="Repkova J."/>
        </authorList>
    </citation>
    <scope>NUCLEOTIDE SEQUENCE [LARGE SCALE GENOMIC DNA]</scope>
    <source>
        <strain evidence="3">cv. 10/8</strain>
        <tissue evidence="2">Leaf</tissue>
    </source>
</reference>
<proteinExistence type="predicted"/>
<dbReference type="EMBL" id="LXQA011264670">
    <property type="protein sequence ID" value="MCI91165.1"/>
    <property type="molecule type" value="Genomic_DNA"/>
</dbReference>
<organism evidence="2 3">
    <name type="scientific">Trifolium medium</name>
    <dbReference type="NCBI Taxonomy" id="97028"/>
    <lineage>
        <taxon>Eukaryota</taxon>
        <taxon>Viridiplantae</taxon>
        <taxon>Streptophyta</taxon>
        <taxon>Embryophyta</taxon>
        <taxon>Tracheophyta</taxon>
        <taxon>Spermatophyta</taxon>
        <taxon>Magnoliopsida</taxon>
        <taxon>eudicotyledons</taxon>
        <taxon>Gunneridae</taxon>
        <taxon>Pentapetalae</taxon>
        <taxon>rosids</taxon>
        <taxon>fabids</taxon>
        <taxon>Fabales</taxon>
        <taxon>Fabaceae</taxon>
        <taxon>Papilionoideae</taxon>
        <taxon>50 kb inversion clade</taxon>
        <taxon>NPAAA clade</taxon>
        <taxon>Hologalegina</taxon>
        <taxon>IRL clade</taxon>
        <taxon>Trifolieae</taxon>
        <taxon>Trifolium</taxon>
    </lineage>
</organism>
<evidence type="ECO:0000256" key="1">
    <source>
        <dbReference type="SAM" id="MobiDB-lite"/>
    </source>
</evidence>
<comment type="caution">
    <text evidence="2">The sequence shown here is derived from an EMBL/GenBank/DDBJ whole genome shotgun (WGS) entry which is preliminary data.</text>
</comment>
<sequence>MIGNPLMESDAGELAGRAKSRWASTIS</sequence>
<accession>A0A392VWV5</accession>
<evidence type="ECO:0000313" key="2">
    <source>
        <dbReference type="EMBL" id="MCI91165.1"/>
    </source>
</evidence>
<evidence type="ECO:0000313" key="3">
    <source>
        <dbReference type="Proteomes" id="UP000265520"/>
    </source>
</evidence>
<dbReference type="Proteomes" id="UP000265520">
    <property type="component" value="Unassembled WGS sequence"/>
</dbReference>
<keyword evidence="3" id="KW-1185">Reference proteome</keyword>
<feature type="non-terminal residue" evidence="2">
    <location>
        <position position="27"/>
    </location>
</feature>
<protein>
    <submittedName>
        <fullName evidence="2">Uncharacterized protein</fullName>
    </submittedName>
</protein>
<dbReference type="AlphaFoldDB" id="A0A392VWV5"/>
<name>A0A392VWV5_9FABA</name>